<feature type="chain" id="PRO_5004975275" evidence="1">
    <location>
        <begin position="20"/>
        <end position="479"/>
    </location>
</feature>
<dbReference type="EMBL" id="ASPP01028353">
    <property type="protein sequence ID" value="ETO05254.1"/>
    <property type="molecule type" value="Genomic_DNA"/>
</dbReference>
<dbReference type="PANTHER" id="PTHR43431">
    <property type="entry name" value="OXIDOREDUCTASE, SHORT CHAIN DEHYDROGENASE/REDUCTASE FAMILY (AFU_ORTHOLOGUE AFUA_5G14000)"/>
    <property type="match status" value="1"/>
</dbReference>
<dbReference type="Gene3D" id="3.40.50.720">
    <property type="entry name" value="NAD(P)-binding Rossmann-like Domain"/>
    <property type="match status" value="2"/>
</dbReference>
<feature type="signal peptide" evidence="1">
    <location>
        <begin position="1"/>
        <end position="19"/>
    </location>
</feature>
<sequence length="479" mass="54459">MKFVCTAFFFSKLARLLFTQKLKQTNKSKMTSELRLTKLLTHLSPTATSVLLPQKTSKSEESKKKKVAVIAGVGDGLGISLVKKFVSNGFTCVALRRDNEKLQQLLDSNFPDLNKDDDKKVIGIACDVRNETAIEETITKIEKEIGAIEIAVYNPGVNVRFPFMKTTSRVFRKVWEINALGGFLFSFSAFSSSKFALRSLAQVLAKEMAEHNIHVAHIIVDGPIDGSNVRTFFKNSSSQIQTSVIDSMKSTMMHPDHLADAYWYLYSQPNDAWTFEIDIRHFREQCKYNSIVCYSHIFQFTFSKFKQFSYFHTILSATTFAFKSGQFFFFYKGLDEKKTFKVLHIVGQKNKKMQSQPTKTYQFFLLVTLCGVSSAIDSWNCGSGSRFNITTSTTTAETQNWYMFDPWCNYLVNFTIHDGNLAWYRFNSTPPTLLWESTAAPKASYQSSTAPYSFTIEIGSPTVEPQFKILDNAQNVILE</sequence>
<dbReference type="SUPFAM" id="SSF51735">
    <property type="entry name" value="NAD(P)-binding Rossmann-fold domains"/>
    <property type="match status" value="1"/>
</dbReference>
<proteinExistence type="predicted"/>
<keyword evidence="3" id="KW-1185">Reference proteome</keyword>
<organism evidence="2 3">
    <name type="scientific">Reticulomyxa filosa</name>
    <dbReference type="NCBI Taxonomy" id="46433"/>
    <lineage>
        <taxon>Eukaryota</taxon>
        <taxon>Sar</taxon>
        <taxon>Rhizaria</taxon>
        <taxon>Retaria</taxon>
        <taxon>Foraminifera</taxon>
        <taxon>Monothalamids</taxon>
        <taxon>Reticulomyxidae</taxon>
        <taxon>Reticulomyxa</taxon>
    </lineage>
</organism>
<dbReference type="OrthoDB" id="5399006at2759"/>
<gene>
    <name evidence="2" type="ORF">RFI_32141</name>
</gene>
<evidence type="ECO:0000256" key="1">
    <source>
        <dbReference type="SAM" id="SignalP"/>
    </source>
</evidence>
<evidence type="ECO:0000313" key="2">
    <source>
        <dbReference type="EMBL" id="ETO05254.1"/>
    </source>
</evidence>
<dbReference type="Proteomes" id="UP000023152">
    <property type="component" value="Unassembled WGS sequence"/>
</dbReference>
<dbReference type="InterPro" id="IPR036291">
    <property type="entry name" value="NAD(P)-bd_dom_sf"/>
</dbReference>
<evidence type="ECO:0000313" key="3">
    <source>
        <dbReference type="Proteomes" id="UP000023152"/>
    </source>
</evidence>
<name>X6LUF0_RETFI</name>
<dbReference type="PANTHER" id="PTHR43431:SF7">
    <property type="entry name" value="OXIDOREDUCTASE, SHORT CHAIN DEHYDROGENASE_REDUCTASE FAMILY (AFU_ORTHOLOGUE AFUA_5G14000)"/>
    <property type="match status" value="1"/>
</dbReference>
<reference evidence="2 3" key="1">
    <citation type="journal article" date="2013" name="Curr. Biol.">
        <title>The Genome of the Foraminiferan Reticulomyxa filosa.</title>
        <authorList>
            <person name="Glockner G."/>
            <person name="Hulsmann N."/>
            <person name="Schleicher M."/>
            <person name="Noegel A.A."/>
            <person name="Eichinger L."/>
            <person name="Gallinger C."/>
            <person name="Pawlowski J."/>
            <person name="Sierra R."/>
            <person name="Euteneuer U."/>
            <person name="Pillet L."/>
            <person name="Moustafa A."/>
            <person name="Platzer M."/>
            <person name="Groth M."/>
            <person name="Szafranski K."/>
            <person name="Schliwa M."/>
        </authorList>
    </citation>
    <scope>NUCLEOTIDE SEQUENCE [LARGE SCALE GENOMIC DNA]</scope>
</reference>
<dbReference type="PRINTS" id="PR00081">
    <property type="entry name" value="GDHRDH"/>
</dbReference>
<dbReference type="Pfam" id="PF00106">
    <property type="entry name" value="adh_short"/>
    <property type="match status" value="1"/>
</dbReference>
<keyword evidence="1" id="KW-0732">Signal</keyword>
<dbReference type="AlphaFoldDB" id="X6LUF0"/>
<accession>X6LUF0</accession>
<comment type="caution">
    <text evidence="2">The sequence shown here is derived from an EMBL/GenBank/DDBJ whole genome shotgun (WGS) entry which is preliminary data.</text>
</comment>
<dbReference type="InterPro" id="IPR002347">
    <property type="entry name" value="SDR_fam"/>
</dbReference>
<protein>
    <submittedName>
        <fullName evidence="2">Short-chain dehydrogenase/reductase SDR</fullName>
    </submittedName>
</protein>